<keyword evidence="1" id="KW-0472">Membrane</keyword>
<dbReference type="InterPro" id="IPR013320">
    <property type="entry name" value="ConA-like_dom_sf"/>
</dbReference>
<dbReference type="GeneID" id="105846518"/>
<protein>
    <submittedName>
        <fullName evidence="3">Uncharacterized protein LOC105846518</fullName>
    </submittedName>
</protein>
<evidence type="ECO:0000313" key="3">
    <source>
        <dbReference type="RefSeq" id="XP_065665906.1"/>
    </source>
</evidence>
<reference evidence="3" key="1">
    <citation type="submission" date="2025-08" db="UniProtKB">
        <authorList>
            <consortium name="RefSeq"/>
        </authorList>
    </citation>
    <scope>IDENTIFICATION</scope>
</reference>
<evidence type="ECO:0000256" key="1">
    <source>
        <dbReference type="SAM" id="Phobius"/>
    </source>
</evidence>
<evidence type="ECO:0000313" key="2">
    <source>
        <dbReference type="Proteomes" id="UP001652625"/>
    </source>
</evidence>
<keyword evidence="1" id="KW-1133">Transmembrane helix</keyword>
<feature type="transmembrane region" description="Helical" evidence="1">
    <location>
        <begin position="40"/>
        <end position="60"/>
    </location>
</feature>
<keyword evidence="1" id="KW-0812">Transmembrane</keyword>
<dbReference type="SUPFAM" id="SSF49899">
    <property type="entry name" value="Concanavalin A-like lectins/glucanases"/>
    <property type="match status" value="1"/>
</dbReference>
<dbReference type="Proteomes" id="UP001652625">
    <property type="component" value="Chromosome 11"/>
</dbReference>
<sequence length="284" mass="33210">MFKGVNISKELWSNFEESAIMYRLGRNAKIQKKYREISKIAFAVLFACNLITSVIFVILYTRCFKTIINCDQVNTSNSNNDTINSTSFTLSAEYAMDLSLYEDNKNKIVYSSLIDKMSCNVCSFCTWFKRKNKRTYNKQFVFKYFTLSSNISLFFQNGYAVVTLDDKTILSYVHHDFSNNEWNHICIMIDSAQIELYLNGKLEKQTNLSEKKLFSEVQRNFLIGSGNYNDTFQGELSQFLIYNKKLSSKELLWSTRFNYSNDQVLLGWSDVLLRFSYLKIPFSI</sequence>
<organism evidence="2 3">
    <name type="scientific">Hydra vulgaris</name>
    <name type="common">Hydra</name>
    <name type="synonym">Hydra attenuata</name>
    <dbReference type="NCBI Taxonomy" id="6087"/>
    <lineage>
        <taxon>Eukaryota</taxon>
        <taxon>Metazoa</taxon>
        <taxon>Cnidaria</taxon>
        <taxon>Hydrozoa</taxon>
        <taxon>Hydroidolina</taxon>
        <taxon>Anthoathecata</taxon>
        <taxon>Aplanulata</taxon>
        <taxon>Hydridae</taxon>
        <taxon>Hydra</taxon>
    </lineage>
</organism>
<gene>
    <name evidence="3" type="primary">LOC105846518</name>
</gene>
<proteinExistence type="predicted"/>
<dbReference type="Gene3D" id="2.60.120.200">
    <property type="match status" value="1"/>
</dbReference>
<dbReference type="RefSeq" id="XP_065665906.1">
    <property type="nucleotide sequence ID" value="XM_065809834.1"/>
</dbReference>
<dbReference type="Pfam" id="PF13385">
    <property type="entry name" value="Laminin_G_3"/>
    <property type="match status" value="1"/>
</dbReference>
<accession>A0ABM4CVF8</accession>
<keyword evidence="2" id="KW-1185">Reference proteome</keyword>
<name>A0ABM4CVF8_HYDVU</name>